<dbReference type="OrthoDB" id="45365at2759"/>
<evidence type="ECO:0000259" key="3">
    <source>
        <dbReference type="SMART" id="SM00256"/>
    </source>
</evidence>
<dbReference type="SMART" id="SM00612">
    <property type="entry name" value="Kelch"/>
    <property type="match status" value="3"/>
</dbReference>
<dbReference type="Proteomes" id="UP000636800">
    <property type="component" value="Chromosome 11"/>
</dbReference>
<dbReference type="AlphaFoldDB" id="A0A835PE91"/>
<dbReference type="Proteomes" id="UP000639772">
    <property type="component" value="Unassembled WGS sequence"/>
</dbReference>
<dbReference type="InterPro" id="IPR006652">
    <property type="entry name" value="Kelch_1"/>
</dbReference>
<dbReference type="EMBL" id="JADCNM010000140">
    <property type="protein sequence ID" value="KAG0450077.1"/>
    <property type="molecule type" value="Genomic_DNA"/>
</dbReference>
<dbReference type="EMBL" id="JADCNL010000011">
    <property type="protein sequence ID" value="KAG0461123.1"/>
    <property type="molecule type" value="Genomic_DNA"/>
</dbReference>
<keyword evidence="6" id="KW-1185">Reference proteome</keyword>
<name>A0A835PE91_VANPL</name>
<evidence type="ECO:0000313" key="7">
    <source>
        <dbReference type="Proteomes" id="UP000639772"/>
    </source>
</evidence>
<dbReference type="SUPFAM" id="SSF117281">
    <property type="entry name" value="Kelch motif"/>
    <property type="match status" value="1"/>
</dbReference>
<evidence type="ECO:0000313" key="4">
    <source>
        <dbReference type="EMBL" id="KAG0450077.1"/>
    </source>
</evidence>
<sequence>MTNLGGVRKRVAKNVNQHSSKVPNWLDRKAPHDSVYSIFPGLPDDIAKFCLALLPLKYLPIMGNVCKRWRSFIQSKEFMTVRKETGMLEEWLYFLTTDFDGKGSHWEAMNSLGRNSWILPSMPGPVKAGFGTVVFDGKLLIMGGISVDGGIQSPSADVYQYDARLNRWCSLAKMNVARYDFACTEVKGMIYAIGGYGSDGESLSDAEVYDPERNSWSRIESLRRPRYGCFACSFGGKLYVMGGRSSFTIGNSKIVDVYSPERHAWCEIKNRGCVMVTAHAVLGKQLVCMEWKSQRMLSIFNPADQSWRKVPVPLAGSSAVGFRFGIADGKLLLFALEDQPGYQTLLYDPDAPPGSEWDTSPLKPSGLCLCTVTIKA</sequence>
<evidence type="ECO:0000256" key="1">
    <source>
        <dbReference type="ARBA" id="ARBA00022441"/>
    </source>
</evidence>
<reference evidence="6 7" key="1">
    <citation type="journal article" date="2020" name="Nat. Food">
        <title>A phased Vanilla planifolia genome enables genetic improvement of flavour and production.</title>
        <authorList>
            <person name="Hasing T."/>
            <person name="Tang H."/>
            <person name="Brym M."/>
            <person name="Khazi F."/>
            <person name="Huang T."/>
            <person name="Chambers A.H."/>
        </authorList>
    </citation>
    <scope>NUCLEOTIDE SEQUENCE [LARGE SCALE GENOMIC DNA]</scope>
    <source>
        <tissue evidence="4">Leaf</tissue>
    </source>
</reference>
<comment type="caution">
    <text evidence="4">The sequence shown here is derived from an EMBL/GenBank/DDBJ whole genome shotgun (WGS) entry which is preliminary data.</text>
</comment>
<evidence type="ECO:0000313" key="6">
    <source>
        <dbReference type="Proteomes" id="UP000636800"/>
    </source>
</evidence>
<dbReference type="InterPro" id="IPR036047">
    <property type="entry name" value="F-box-like_dom_sf"/>
</dbReference>
<keyword evidence="2" id="KW-0677">Repeat</keyword>
<dbReference type="PANTHER" id="PTHR46344:SF1">
    <property type="entry name" value="OS02G0504900 PROTEIN"/>
    <property type="match status" value="1"/>
</dbReference>
<dbReference type="SUPFAM" id="SSF81383">
    <property type="entry name" value="F-box domain"/>
    <property type="match status" value="1"/>
</dbReference>
<evidence type="ECO:0000313" key="5">
    <source>
        <dbReference type="EMBL" id="KAG0461123.1"/>
    </source>
</evidence>
<accession>A0A835PE91</accession>
<dbReference type="InterPro" id="IPR001810">
    <property type="entry name" value="F-box_dom"/>
</dbReference>
<dbReference type="InterPro" id="IPR015915">
    <property type="entry name" value="Kelch-typ_b-propeller"/>
</dbReference>
<dbReference type="Pfam" id="PF00646">
    <property type="entry name" value="F-box"/>
    <property type="match status" value="1"/>
</dbReference>
<protein>
    <recommendedName>
        <fullName evidence="3">F-box domain-containing protein</fullName>
    </recommendedName>
</protein>
<dbReference type="PANTHER" id="PTHR46344">
    <property type="entry name" value="OS02G0202900 PROTEIN"/>
    <property type="match status" value="1"/>
</dbReference>
<dbReference type="Pfam" id="PF24681">
    <property type="entry name" value="Kelch_KLHDC2_KLHL20_DRC7"/>
    <property type="match status" value="1"/>
</dbReference>
<proteinExistence type="predicted"/>
<gene>
    <name evidence="5" type="ORF">HPP92_021420</name>
    <name evidence="4" type="ORF">HPP92_026945</name>
</gene>
<dbReference type="CDD" id="cd22152">
    <property type="entry name" value="F-box_AtAFR-like"/>
    <property type="match status" value="1"/>
</dbReference>
<dbReference type="Gene3D" id="2.120.10.80">
    <property type="entry name" value="Kelch-type beta propeller"/>
    <property type="match status" value="1"/>
</dbReference>
<evidence type="ECO:0000256" key="2">
    <source>
        <dbReference type="ARBA" id="ARBA00022737"/>
    </source>
</evidence>
<keyword evidence="1" id="KW-0880">Kelch repeat</keyword>
<feature type="domain" description="F-box" evidence="3">
    <location>
        <begin position="42"/>
        <end position="82"/>
    </location>
</feature>
<organism evidence="4 7">
    <name type="scientific">Vanilla planifolia</name>
    <name type="common">Vanilla</name>
    <dbReference type="NCBI Taxonomy" id="51239"/>
    <lineage>
        <taxon>Eukaryota</taxon>
        <taxon>Viridiplantae</taxon>
        <taxon>Streptophyta</taxon>
        <taxon>Embryophyta</taxon>
        <taxon>Tracheophyta</taxon>
        <taxon>Spermatophyta</taxon>
        <taxon>Magnoliopsida</taxon>
        <taxon>Liliopsida</taxon>
        <taxon>Asparagales</taxon>
        <taxon>Orchidaceae</taxon>
        <taxon>Vanilloideae</taxon>
        <taxon>Vanilleae</taxon>
        <taxon>Vanilla</taxon>
    </lineage>
</organism>
<dbReference type="SMART" id="SM00256">
    <property type="entry name" value="FBOX"/>
    <property type="match status" value="1"/>
</dbReference>